<gene>
    <name evidence="3" type="ORF">HJC23_006578</name>
</gene>
<comment type="caution">
    <text evidence="3">The sequence shown here is derived from an EMBL/GenBank/DDBJ whole genome shotgun (WGS) entry which is preliminary data.</text>
</comment>
<feature type="region of interest" description="Disordered" evidence="1">
    <location>
        <begin position="203"/>
        <end position="242"/>
    </location>
</feature>
<feature type="chain" id="PRO_5044770488" evidence="2">
    <location>
        <begin position="21"/>
        <end position="242"/>
    </location>
</feature>
<evidence type="ECO:0000313" key="3">
    <source>
        <dbReference type="EMBL" id="KAL3786298.1"/>
    </source>
</evidence>
<accession>A0ABD3PE21</accession>
<evidence type="ECO:0000313" key="4">
    <source>
        <dbReference type="Proteomes" id="UP001516023"/>
    </source>
</evidence>
<evidence type="ECO:0000256" key="1">
    <source>
        <dbReference type="SAM" id="MobiDB-lite"/>
    </source>
</evidence>
<keyword evidence="2" id="KW-0732">Signal</keyword>
<dbReference type="EMBL" id="JABMIG020000197">
    <property type="protein sequence ID" value="KAL3786298.1"/>
    <property type="molecule type" value="Genomic_DNA"/>
</dbReference>
<name>A0ABD3PE21_9STRA</name>
<dbReference type="AlphaFoldDB" id="A0ABD3PE21"/>
<sequence length="242" mass="27695">MVARFFLSLCQFLLLQKTHAECETEQDLDFESCDLIHLPDEALNDICHRIGLDLKSHVLPALLGMEEDEEAGVGEVKERVYTHDDYVRGAEECLMIEDEVNRLEEEDPDFLEQLEREALLEDPEVFAEMIAQIVSKDESLLKEISAKLAEDNDITAELKDMLEENETLEQRPDVLGRLLAKSLSEDPSLLDEFDELFELVEVEANGDDEDNYGSEEEGDDFEDEDGRIEEDKLHGVDEKDEL</sequence>
<feature type="signal peptide" evidence="2">
    <location>
        <begin position="1"/>
        <end position="20"/>
    </location>
</feature>
<protein>
    <submittedName>
        <fullName evidence="3">Uncharacterized protein</fullName>
    </submittedName>
</protein>
<keyword evidence="4" id="KW-1185">Reference proteome</keyword>
<reference evidence="3 4" key="1">
    <citation type="journal article" date="2020" name="G3 (Bethesda)">
        <title>Improved Reference Genome for Cyclotella cryptica CCMP332, a Model for Cell Wall Morphogenesis, Salinity Adaptation, and Lipid Production in Diatoms (Bacillariophyta).</title>
        <authorList>
            <person name="Roberts W.R."/>
            <person name="Downey K.M."/>
            <person name="Ruck E.C."/>
            <person name="Traller J.C."/>
            <person name="Alverson A.J."/>
        </authorList>
    </citation>
    <scope>NUCLEOTIDE SEQUENCE [LARGE SCALE GENOMIC DNA]</scope>
    <source>
        <strain evidence="3 4">CCMP332</strain>
    </source>
</reference>
<feature type="compositionally biased region" description="Acidic residues" evidence="1">
    <location>
        <begin position="203"/>
        <end position="228"/>
    </location>
</feature>
<feature type="compositionally biased region" description="Basic and acidic residues" evidence="1">
    <location>
        <begin position="229"/>
        <end position="242"/>
    </location>
</feature>
<proteinExistence type="predicted"/>
<dbReference type="Proteomes" id="UP001516023">
    <property type="component" value="Unassembled WGS sequence"/>
</dbReference>
<evidence type="ECO:0000256" key="2">
    <source>
        <dbReference type="SAM" id="SignalP"/>
    </source>
</evidence>
<organism evidence="3 4">
    <name type="scientific">Cyclotella cryptica</name>
    <dbReference type="NCBI Taxonomy" id="29204"/>
    <lineage>
        <taxon>Eukaryota</taxon>
        <taxon>Sar</taxon>
        <taxon>Stramenopiles</taxon>
        <taxon>Ochrophyta</taxon>
        <taxon>Bacillariophyta</taxon>
        <taxon>Coscinodiscophyceae</taxon>
        <taxon>Thalassiosirophycidae</taxon>
        <taxon>Stephanodiscales</taxon>
        <taxon>Stephanodiscaceae</taxon>
        <taxon>Cyclotella</taxon>
    </lineage>
</organism>